<evidence type="ECO:0000256" key="3">
    <source>
        <dbReference type="ARBA" id="ARBA00038858"/>
    </source>
</evidence>
<comment type="similarity">
    <text evidence="2 4">Belongs to the UDP-N-acetylglucosamine 2-epimerase family.</text>
</comment>
<evidence type="ECO:0000313" key="7">
    <source>
        <dbReference type="Proteomes" id="UP000178602"/>
    </source>
</evidence>
<accession>A0A1F4T4H6</accession>
<comment type="caution">
    <text evidence="6">The sequence shown here is derived from an EMBL/GenBank/DDBJ whole genome shotgun (WGS) entry which is preliminary data.</text>
</comment>
<dbReference type="CDD" id="cd03786">
    <property type="entry name" value="GTB_UDP-GlcNAc_2-Epimerase"/>
    <property type="match status" value="1"/>
</dbReference>
<dbReference type="EMBL" id="MEUG01000001">
    <property type="protein sequence ID" value="OGC27460.1"/>
    <property type="molecule type" value="Genomic_DNA"/>
</dbReference>
<dbReference type="InterPro" id="IPR029767">
    <property type="entry name" value="WecB-like"/>
</dbReference>
<dbReference type="GO" id="GO:0008761">
    <property type="term" value="F:UDP-N-acetylglucosamine 2-epimerase activity"/>
    <property type="evidence" value="ECO:0007669"/>
    <property type="project" value="UniProtKB-EC"/>
</dbReference>
<dbReference type="NCBIfam" id="TIGR00236">
    <property type="entry name" value="wecB"/>
    <property type="match status" value="1"/>
</dbReference>
<dbReference type="PANTHER" id="PTHR43174:SF2">
    <property type="entry name" value="UDP-N-ACETYLGLUCOSAMINE 2-EPIMERASE"/>
    <property type="match status" value="1"/>
</dbReference>
<protein>
    <recommendedName>
        <fullName evidence="3">UDP-N-acetylglucosamine 2-epimerase (non-hydrolyzing)</fullName>
        <ecNumber evidence="3">5.1.3.14</ecNumber>
    </recommendedName>
</protein>
<feature type="domain" description="UDP-N-acetylglucosamine 2-epimerase" evidence="5">
    <location>
        <begin position="33"/>
        <end position="367"/>
    </location>
</feature>
<organism evidence="6 7">
    <name type="scientific">candidate division WOR-1 bacterium RIFOXYC12_FULL_54_18</name>
    <dbReference type="NCBI Taxonomy" id="1802584"/>
    <lineage>
        <taxon>Bacteria</taxon>
        <taxon>Bacillati</taxon>
        <taxon>Saganbacteria</taxon>
    </lineage>
</organism>
<dbReference type="Proteomes" id="UP000178602">
    <property type="component" value="Unassembled WGS sequence"/>
</dbReference>
<dbReference type="PANTHER" id="PTHR43174">
    <property type="entry name" value="UDP-N-ACETYLGLUCOSAMINE 2-EPIMERASE"/>
    <property type="match status" value="1"/>
</dbReference>
<name>A0A1F4T4H6_UNCSA</name>
<sequence>MPNRKKVMFVFGTRPEAIKMAPVVNECRKFPEFLETLVVVTGQHRQMLDQVLRIFKIEPDYDLGIMEANQTLTSIVTKTLTGVEEIILNERPDILLVQGDTSTAFAAGLSAFYYKVPLGHIEAGLRTFDKWQPYPEEINRKLLTSLADLHFPPTTISLEHLLAEKVSRETICLTGNTVIDALLDVAGRKYDLAQTGIKLTPGKKLILVTTHRRENWGGPLRGICSAVKTIAERFHDQVEVVLPVHKNPTVANVVNELLGSLPNVFLTEPLEYEPFIHLMKASYLVLTDSGGVQEEAPSLGKPVLVLRDKTERPEAVAAGTVKLVGANEELIVNETTKLLVDKSEYDKMQRAVNPYGDGRAASRTIYFLLKYFGSADSNPEEFNA</sequence>
<gene>
    <name evidence="6" type="ORF">A3K49_00285</name>
</gene>
<dbReference type="InterPro" id="IPR003331">
    <property type="entry name" value="UDP_GlcNAc_Epimerase_2_dom"/>
</dbReference>
<proteinExistence type="inferred from homology"/>
<evidence type="ECO:0000256" key="1">
    <source>
        <dbReference type="ARBA" id="ARBA00023235"/>
    </source>
</evidence>
<evidence type="ECO:0000256" key="4">
    <source>
        <dbReference type="RuleBase" id="RU003513"/>
    </source>
</evidence>
<evidence type="ECO:0000256" key="2">
    <source>
        <dbReference type="ARBA" id="ARBA00038209"/>
    </source>
</evidence>
<evidence type="ECO:0000259" key="5">
    <source>
        <dbReference type="Pfam" id="PF02350"/>
    </source>
</evidence>
<keyword evidence="1 4" id="KW-0413">Isomerase</keyword>
<dbReference type="SUPFAM" id="SSF53756">
    <property type="entry name" value="UDP-Glycosyltransferase/glycogen phosphorylase"/>
    <property type="match status" value="1"/>
</dbReference>
<dbReference type="Gene3D" id="3.40.50.2000">
    <property type="entry name" value="Glycogen Phosphorylase B"/>
    <property type="match status" value="2"/>
</dbReference>
<evidence type="ECO:0000313" key="6">
    <source>
        <dbReference type="EMBL" id="OGC27460.1"/>
    </source>
</evidence>
<reference evidence="6 7" key="1">
    <citation type="journal article" date="2016" name="Nat. Commun.">
        <title>Thousands of microbial genomes shed light on interconnected biogeochemical processes in an aquifer system.</title>
        <authorList>
            <person name="Anantharaman K."/>
            <person name="Brown C.T."/>
            <person name="Hug L.A."/>
            <person name="Sharon I."/>
            <person name="Castelle C.J."/>
            <person name="Probst A.J."/>
            <person name="Thomas B.C."/>
            <person name="Singh A."/>
            <person name="Wilkins M.J."/>
            <person name="Karaoz U."/>
            <person name="Brodie E.L."/>
            <person name="Williams K.H."/>
            <person name="Hubbard S.S."/>
            <person name="Banfield J.F."/>
        </authorList>
    </citation>
    <scope>NUCLEOTIDE SEQUENCE [LARGE SCALE GENOMIC DNA]</scope>
</reference>
<dbReference type="Pfam" id="PF02350">
    <property type="entry name" value="Epimerase_2"/>
    <property type="match status" value="1"/>
</dbReference>
<dbReference type="AlphaFoldDB" id="A0A1F4T4H6"/>
<dbReference type="EC" id="5.1.3.14" evidence="3"/>